<feature type="transmembrane region" description="Helical" evidence="1">
    <location>
        <begin position="62"/>
        <end position="85"/>
    </location>
</feature>
<evidence type="ECO:0000259" key="2">
    <source>
        <dbReference type="Pfam" id="PF04235"/>
    </source>
</evidence>
<evidence type="ECO:0000256" key="1">
    <source>
        <dbReference type="SAM" id="Phobius"/>
    </source>
</evidence>
<dbReference type="Pfam" id="PF04235">
    <property type="entry name" value="DUF418"/>
    <property type="match status" value="1"/>
</dbReference>
<feature type="transmembrane region" description="Helical" evidence="1">
    <location>
        <begin position="356"/>
        <end position="377"/>
    </location>
</feature>
<dbReference type="EMBL" id="CP073721">
    <property type="protein sequence ID" value="UWZ34521.1"/>
    <property type="molecule type" value="Genomic_DNA"/>
</dbReference>
<dbReference type="PANTHER" id="PTHR30590:SF2">
    <property type="entry name" value="INNER MEMBRANE PROTEIN"/>
    <property type="match status" value="1"/>
</dbReference>
<reference evidence="3" key="1">
    <citation type="submission" date="2021-04" db="EMBL/GenBank/DDBJ databases">
        <title>Biosynthetic gene clusters of Dactylosporangioum roseum.</title>
        <authorList>
            <person name="Hartkoorn R.C."/>
            <person name="Beaudoing E."/>
            <person name="Hot D."/>
            <person name="Moureu S."/>
        </authorList>
    </citation>
    <scope>NUCLEOTIDE SEQUENCE</scope>
    <source>
        <strain evidence="3">NRRL B-16295</strain>
    </source>
</reference>
<organism evidence="3 4">
    <name type="scientific">Dactylosporangium roseum</name>
    <dbReference type="NCBI Taxonomy" id="47989"/>
    <lineage>
        <taxon>Bacteria</taxon>
        <taxon>Bacillati</taxon>
        <taxon>Actinomycetota</taxon>
        <taxon>Actinomycetes</taxon>
        <taxon>Micromonosporales</taxon>
        <taxon>Micromonosporaceae</taxon>
        <taxon>Dactylosporangium</taxon>
    </lineage>
</organism>
<dbReference type="InterPro" id="IPR007349">
    <property type="entry name" value="DUF418"/>
</dbReference>
<protein>
    <submittedName>
        <fullName evidence="3">DUF418 domain-containing protein</fullName>
    </submittedName>
</protein>
<gene>
    <name evidence="3" type="ORF">Drose_25250</name>
</gene>
<feature type="transmembrane region" description="Helical" evidence="1">
    <location>
        <begin position="256"/>
        <end position="272"/>
    </location>
</feature>
<feature type="domain" description="DUF418" evidence="2">
    <location>
        <begin position="236"/>
        <end position="394"/>
    </location>
</feature>
<feature type="transmembrane region" description="Helical" evidence="1">
    <location>
        <begin position="128"/>
        <end position="146"/>
    </location>
</feature>
<evidence type="ECO:0000313" key="3">
    <source>
        <dbReference type="EMBL" id="UWZ34521.1"/>
    </source>
</evidence>
<feature type="transmembrane region" description="Helical" evidence="1">
    <location>
        <begin position="212"/>
        <end position="235"/>
    </location>
</feature>
<proteinExistence type="predicted"/>
<keyword evidence="1" id="KW-0812">Transmembrane</keyword>
<accession>A0ABY5YXM9</accession>
<feature type="transmembrane region" description="Helical" evidence="1">
    <location>
        <begin position="105"/>
        <end position="122"/>
    </location>
</feature>
<feature type="transmembrane region" description="Helical" evidence="1">
    <location>
        <begin position="24"/>
        <end position="42"/>
    </location>
</feature>
<feature type="transmembrane region" description="Helical" evidence="1">
    <location>
        <begin position="284"/>
        <end position="308"/>
    </location>
</feature>
<dbReference type="PANTHER" id="PTHR30590">
    <property type="entry name" value="INNER MEMBRANE PROTEIN"/>
    <property type="match status" value="1"/>
</dbReference>
<name>A0ABY5YXM9_9ACTN</name>
<keyword evidence="4" id="KW-1185">Reference proteome</keyword>
<keyword evidence="1" id="KW-0472">Membrane</keyword>
<feature type="transmembrane region" description="Helical" evidence="1">
    <location>
        <begin position="153"/>
        <end position="177"/>
    </location>
</feature>
<dbReference type="Proteomes" id="UP001058271">
    <property type="component" value="Chromosome"/>
</dbReference>
<evidence type="ECO:0000313" key="4">
    <source>
        <dbReference type="Proteomes" id="UP001058271"/>
    </source>
</evidence>
<dbReference type="InterPro" id="IPR052529">
    <property type="entry name" value="Bact_Transport_Assoc"/>
</dbReference>
<sequence length="410" mass="43805">MESSVNGTVGVDHSINRRITDIDALRGFALLGILVVNISYIASPHHFRGAPDPTAADPLDHAVRWLVVAGFETKFYLLFSFLFGYSFTLQLRSAERVGASFAPRFLRRLSGLFVLGTLHAVLLFPGDILTLYALLGLVLLALRRITSQRALNLALVVTVLSAAAFACLGVVLAATGYDGSDVYAQPEAERALHDLRGGVGSVIATHLAQLPIAVTAIVFGQAPVALAAFLVGFAAGTRRIFDNPGRVQQWSRKLRTIGYPIGATGALVYAWASVTHPGAAAEAFAFAVDVVTAPLLAAAYASTVVHALHTSRGSRLAALLAPAGRMSLSNYLGQSVANVLLFTGIGFGLAGRLGPASLLAVALLIYAAQVGLSRWWMRRFQYGPLEWVLRSWTTLALPRLRRDPPVVIKE</sequence>
<feature type="transmembrane region" description="Helical" evidence="1">
    <location>
        <begin position="328"/>
        <end position="350"/>
    </location>
</feature>
<keyword evidence="1" id="KW-1133">Transmembrane helix</keyword>